<comment type="caution">
    <text evidence="1">The sequence shown here is derived from an EMBL/GenBank/DDBJ whole genome shotgun (WGS) entry which is preliminary data.</text>
</comment>
<accession>A0A812M032</accession>
<reference evidence="1" key="1">
    <citation type="submission" date="2021-02" db="EMBL/GenBank/DDBJ databases">
        <authorList>
            <person name="Dougan E. K."/>
            <person name="Rhodes N."/>
            <person name="Thang M."/>
            <person name="Chan C."/>
        </authorList>
    </citation>
    <scope>NUCLEOTIDE SEQUENCE</scope>
</reference>
<gene>
    <name evidence="1" type="ORF">SNAT2548_LOCUS12649</name>
</gene>
<dbReference type="AlphaFoldDB" id="A0A812M032"/>
<evidence type="ECO:0000313" key="1">
    <source>
        <dbReference type="EMBL" id="CAE7252790.1"/>
    </source>
</evidence>
<feature type="non-terminal residue" evidence="1">
    <location>
        <position position="1"/>
    </location>
</feature>
<name>A0A812M032_9DINO</name>
<dbReference type="EMBL" id="CAJNDS010001230">
    <property type="protein sequence ID" value="CAE7252790.1"/>
    <property type="molecule type" value="Genomic_DNA"/>
</dbReference>
<proteinExistence type="predicted"/>
<evidence type="ECO:0000313" key="2">
    <source>
        <dbReference type="Proteomes" id="UP000604046"/>
    </source>
</evidence>
<organism evidence="1 2">
    <name type="scientific">Symbiodinium natans</name>
    <dbReference type="NCBI Taxonomy" id="878477"/>
    <lineage>
        <taxon>Eukaryota</taxon>
        <taxon>Sar</taxon>
        <taxon>Alveolata</taxon>
        <taxon>Dinophyceae</taxon>
        <taxon>Suessiales</taxon>
        <taxon>Symbiodiniaceae</taxon>
        <taxon>Symbiodinium</taxon>
    </lineage>
</organism>
<keyword evidence="2" id="KW-1185">Reference proteome</keyword>
<dbReference type="Proteomes" id="UP000604046">
    <property type="component" value="Unassembled WGS sequence"/>
</dbReference>
<protein>
    <submittedName>
        <fullName evidence="1">Uncharacterized protein</fullName>
    </submittedName>
</protein>
<sequence length="52" mass="5785">EALRSDVPLLGVKARTKVAAHGAHVLQDHLDLIVGKEHEKTTRSKQTFPQEQ</sequence>